<evidence type="ECO:0000256" key="3">
    <source>
        <dbReference type="SAM" id="SignalP"/>
    </source>
</evidence>
<proteinExistence type="predicted"/>
<protein>
    <submittedName>
        <fullName evidence="4">Uncharacterized protein</fullName>
    </submittedName>
</protein>
<dbReference type="EMBL" id="VTXW01000014">
    <property type="protein sequence ID" value="NOH34683.1"/>
    <property type="molecule type" value="Genomic_DNA"/>
</dbReference>
<feature type="chain" id="PRO_5031332871" evidence="3">
    <location>
        <begin position="23"/>
        <end position="530"/>
    </location>
</feature>
<comment type="caution">
    <text evidence="4">The sequence shown here is derived from an EMBL/GenBank/DDBJ whole genome shotgun (WGS) entry which is preliminary data.</text>
</comment>
<feature type="region of interest" description="Disordered" evidence="2">
    <location>
        <begin position="481"/>
        <end position="530"/>
    </location>
</feature>
<feature type="compositionally biased region" description="Polar residues" evidence="2">
    <location>
        <begin position="501"/>
        <end position="519"/>
    </location>
</feature>
<name>A0A7Y3YS17_9VIBR</name>
<dbReference type="AlphaFoldDB" id="A0A7Y3YS17"/>
<feature type="signal peptide" evidence="3">
    <location>
        <begin position="1"/>
        <end position="22"/>
    </location>
</feature>
<dbReference type="Proteomes" id="UP000525336">
    <property type="component" value="Unassembled WGS sequence"/>
</dbReference>
<evidence type="ECO:0000256" key="2">
    <source>
        <dbReference type="SAM" id="MobiDB-lite"/>
    </source>
</evidence>
<dbReference type="RefSeq" id="WP_171368341.1">
    <property type="nucleotide sequence ID" value="NZ_VTXW01000014.1"/>
</dbReference>
<evidence type="ECO:0000256" key="1">
    <source>
        <dbReference type="SAM" id="Coils"/>
    </source>
</evidence>
<keyword evidence="3" id="KW-0732">Signal</keyword>
<evidence type="ECO:0000313" key="5">
    <source>
        <dbReference type="Proteomes" id="UP000525336"/>
    </source>
</evidence>
<reference evidence="4 5" key="1">
    <citation type="submission" date="2019-09" db="EMBL/GenBank/DDBJ databases">
        <title>Draft genome sequencing and comparative genomics of hatchery-associated Vibrios.</title>
        <authorList>
            <person name="Kehlet-Delgado H."/>
            <person name="Mueller R.S."/>
        </authorList>
    </citation>
    <scope>NUCLEOTIDE SEQUENCE [LARGE SCALE GENOMIC DNA]</scope>
    <source>
        <strain evidence="4 5">00-90-10</strain>
    </source>
</reference>
<feature type="coiled-coil region" evidence="1">
    <location>
        <begin position="142"/>
        <end position="176"/>
    </location>
</feature>
<organism evidence="4 5">
    <name type="scientific">Vibrio chagasii</name>
    <dbReference type="NCBI Taxonomy" id="170679"/>
    <lineage>
        <taxon>Bacteria</taxon>
        <taxon>Pseudomonadati</taxon>
        <taxon>Pseudomonadota</taxon>
        <taxon>Gammaproteobacteria</taxon>
        <taxon>Vibrionales</taxon>
        <taxon>Vibrionaceae</taxon>
        <taxon>Vibrio</taxon>
    </lineage>
</organism>
<sequence length="530" mass="58109">MKKIITPLALAIGIAVFPIANAADFIAQESAPALEAVAEMTEQPYQQPEITEESYVSAEDQLRELMTTRGWQQGWDAEKKRIFVVHSETFDNEDPAYDDAFITKRSMFATLATMGAKAKVVEFMRTQMSAVDQLNAPGTDVYAELNEQFIKLEKKIASSQKALAKLLAELDAAEAEKLESVTFEDRRKALMDAAIKKLDKAYSSDQIEEKKLKKYEKAKARYEEAQAEYDEVVSKAEAIKGTVSLEATSTVDTLAKAPLMGTSILAQSESWNADDERYEVAVLTVWSPKLEQGAKGILTGEEQALKPKKALPVQKWLAKQDAATFVGPRTYVDYTGTRWFIGAYAMPASGSSSKLRKNKGIADLMAKKEAVMALYADIETHKQAQVAMQTRTGELGGKDHTEVSASFAETTRQSVENRQVNGMSQLMSKTVVHPISQEKIYVVAYGVSGQSATEALGLEYSAFQSAAEANRSNNANRATGEALHQLQSDSKAEEVGANVLGQKSSSTNNKQIVSKSKTLLNAPDIDEDDF</sequence>
<gene>
    <name evidence="4" type="ORF">F0245_15140</name>
</gene>
<accession>A0A7Y3YS17</accession>
<feature type="coiled-coil region" evidence="1">
    <location>
        <begin position="205"/>
        <end position="242"/>
    </location>
</feature>
<evidence type="ECO:0000313" key="4">
    <source>
        <dbReference type="EMBL" id="NOH34683.1"/>
    </source>
</evidence>
<keyword evidence="1" id="KW-0175">Coiled coil</keyword>